<dbReference type="AlphaFoldDB" id="A0A1Q9BXS7"/>
<feature type="compositionally biased region" description="Polar residues" evidence="1">
    <location>
        <begin position="362"/>
        <end position="378"/>
    </location>
</feature>
<evidence type="ECO:0000313" key="3">
    <source>
        <dbReference type="Proteomes" id="UP000186817"/>
    </source>
</evidence>
<sequence>MPSMCAGFEDPAFGLATDSTCTFASDGRGGRAFIKKPSNGGRCVFCSIPALAKALQSRLGRRNIIVQLKGWREAGSPTYKFALAHSSLVVLEPAQLLWMRYCAGERAQFDVKSSWLHKKTKRLTHFVLGRRHCRYYSNSSAGRYFPRDCPRNVRWIELVAKDVVNIFGKEIQSRFALLKWSRSTTLRAHRRAWWRAFRKIRKLLRSNRRLVPPPYQPLVTWAAENQIIKPTRFTSKRKLQEPVDENRFWSGVESAREAAGAEEDASRQHQPNAAEVSTAQRGQTTSKKLVAVVTRWGTSSTLKKFARPSDPLWHLDVEDQIIKPTRFTSKRKLQEPVDENRFWSGVESAREAAGAEEDASRQHQPNAAEVSTAQRGQTTSKKLVAVVTRWGTSSTLKKFARPSDPLWQVIVEHTDGTDGRGSFDFHLLGTLQQALVHHPNPEVRNLRGLRRHAKVSVLNGAPYEDAVIEHHVPWVPTMYVGGDTPYAAFEVIRLVMEEKVRQRLLAQVPRELRVAWQLGKPPAEPLPSPWKSVDGHRPLWNQFEVQPPEASLVREHLGGYLEQISEEPLFRLVLSEGIIAFEKAFNDADIKLKAPEPHFPNCLARILYNLGANDVSIRRVHTLLHTVLGSRPVRLELQLNVPAGGNALITWLQEQPNVVFI</sequence>
<reference evidence="2 3" key="1">
    <citation type="submission" date="2016-02" db="EMBL/GenBank/DDBJ databases">
        <title>Genome analysis of coral dinoflagellate symbionts highlights evolutionary adaptations to a symbiotic lifestyle.</title>
        <authorList>
            <person name="Aranda M."/>
            <person name="Li Y."/>
            <person name="Liew Y.J."/>
            <person name="Baumgarten S."/>
            <person name="Simakov O."/>
            <person name="Wilson M."/>
            <person name="Piel J."/>
            <person name="Ashoor H."/>
            <person name="Bougouffa S."/>
            <person name="Bajic V.B."/>
            <person name="Ryu T."/>
            <person name="Ravasi T."/>
            <person name="Bayer T."/>
            <person name="Micklem G."/>
            <person name="Kim H."/>
            <person name="Bhak J."/>
            <person name="Lajeunesse T.C."/>
            <person name="Voolstra C.R."/>
        </authorList>
    </citation>
    <scope>NUCLEOTIDE SEQUENCE [LARGE SCALE GENOMIC DNA]</scope>
    <source>
        <strain evidence="2 3">CCMP2467</strain>
    </source>
</reference>
<dbReference type="OrthoDB" id="10390263at2759"/>
<feature type="region of interest" description="Disordered" evidence="1">
    <location>
        <begin position="347"/>
        <end position="378"/>
    </location>
</feature>
<protein>
    <submittedName>
        <fullName evidence="2">Uncharacterized protein</fullName>
    </submittedName>
</protein>
<feature type="region of interest" description="Disordered" evidence="1">
    <location>
        <begin position="259"/>
        <end position="284"/>
    </location>
</feature>
<organism evidence="2 3">
    <name type="scientific">Symbiodinium microadriaticum</name>
    <name type="common">Dinoflagellate</name>
    <name type="synonym">Zooxanthella microadriatica</name>
    <dbReference type="NCBI Taxonomy" id="2951"/>
    <lineage>
        <taxon>Eukaryota</taxon>
        <taxon>Sar</taxon>
        <taxon>Alveolata</taxon>
        <taxon>Dinophyceae</taxon>
        <taxon>Suessiales</taxon>
        <taxon>Symbiodiniaceae</taxon>
        <taxon>Symbiodinium</taxon>
    </lineage>
</organism>
<keyword evidence="3" id="KW-1185">Reference proteome</keyword>
<dbReference type="EMBL" id="LSRX01002456">
    <property type="protein sequence ID" value="OLP75484.1"/>
    <property type="molecule type" value="Genomic_DNA"/>
</dbReference>
<proteinExistence type="predicted"/>
<dbReference type="Proteomes" id="UP000186817">
    <property type="component" value="Unassembled WGS sequence"/>
</dbReference>
<evidence type="ECO:0000256" key="1">
    <source>
        <dbReference type="SAM" id="MobiDB-lite"/>
    </source>
</evidence>
<name>A0A1Q9BXS7_SYMMI</name>
<accession>A0A1Q9BXS7</accession>
<evidence type="ECO:0000313" key="2">
    <source>
        <dbReference type="EMBL" id="OLP75484.1"/>
    </source>
</evidence>
<feature type="compositionally biased region" description="Polar residues" evidence="1">
    <location>
        <begin position="268"/>
        <end position="284"/>
    </location>
</feature>
<comment type="caution">
    <text evidence="2">The sequence shown here is derived from an EMBL/GenBank/DDBJ whole genome shotgun (WGS) entry which is preliminary data.</text>
</comment>
<gene>
    <name evidence="2" type="ORF">AK812_SmicGene44709</name>
</gene>